<gene>
    <name evidence="1" type="ORF">D7V88_13555</name>
</gene>
<protein>
    <recommendedName>
        <fullName evidence="3">HEAT repeat domain-containing protein</fullName>
    </recommendedName>
</protein>
<accession>A0A3A8JAD1</accession>
<dbReference type="RefSeq" id="WP_120541053.1">
    <property type="nucleotide sequence ID" value="NZ_RAVZ01000076.1"/>
</dbReference>
<evidence type="ECO:0000313" key="2">
    <source>
        <dbReference type="Proteomes" id="UP000268094"/>
    </source>
</evidence>
<name>A0A3A8JAD1_9BACT</name>
<dbReference type="PROSITE" id="PS51257">
    <property type="entry name" value="PROKAR_LIPOPROTEIN"/>
    <property type="match status" value="1"/>
</dbReference>
<sequence length="458" mass="49205">MRVVMTLCMAVLGTGCAHSSKAAGPEQGARAETLTASAEQSYEALDFPRCAEGFRAAAAADTDGAARAESLYRAAGCDALAGNTQAAVEVLQRAVQGGYFDADHLQYNPELAPLHALAPWGDIVAQARANLQKAPEPPLPVPTLAGVDTFGSRRADVEAVRRVMGLEVGKPIVHSGALFAQKEAALRKQFNLAFARVGMSIFFASELKGSAFVTVDLVDAEDAARLRFLPAPQGHPTDPEGLLARWNAYFQRVMPLQIHGQLDPETSVCQVAHCIGGFGHPDLAGYEPEFLEKVPKSLDALTAVLREDANEEHRAAAAFLLAYAPTAQETVRRLVPSIRDPSSTVRNNVLRVLTATQEVAKEPLLDVATVVDAASMPTTSDRNKSLFLLSYLLEDLSPEALRAHRAGLIRQLGESLVAMAALQQPINREPAVEVLERLSGEKHDTAEAWRAWLGSQPK</sequence>
<evidence type="ECO:0008006" key="3">
    <source>
        <dbReference type="Google" id="ProtNLM"/>
    </source>
</evidence>
<dbReference type="Proteomes" id="UP000268094">
    <property type="component" value="Unassembled WGS sequence"/>
</dbReference>
<keyword evidence="2" id="KW-1185">Reference proteome</keyword>
<dbReference type="EMBL" id="RAVZ01000076">
    <property type="protein sequence ID" value="RKG88790.1"/>
    <property type="molecule type" value="Genomic_DNA"/>
</dbReference>
<dbReference type="Pfam" id="PF13646">
    <property type="entry name" value="HEAT_2"/>
    <property type="match status" value="1"/>
</dbReference>
<dbReference type="InterPro" id="IPR016024">
    <property type="entry name" value="ARM-type_fold"/>
</dbReference>
<dbReference type="SUPFAM" id="SSF48371">
    <property type="entry name" value="ARM repeat"/>
    <property type="match status" value="1"/>
</dbReference>
<dbReference type="InterPro" id="IPR011989">
    <property type="entry name" value="ARM-like"/>
</dbReference>
<dbReference type="OrthoDB" id="5524490at2"/>
<comment type="caution">
    <text evidence="1">The sequence shown here is derived from an EMBL/GenBank/DDBJ whole genome shotgun (WGS) entry which is preliminary data.</text>
</comment>
<reference evidence="2" key="1">
    <citation type="submission" date="2018-09" db="EMBL/GenBank/DDBJ databases">
        <authorList>
            <person name="Livingstone P.G."/>
            <person name="Whitworth D.E."/>
        </authorList>
    </citation>
    <scope>NUCLEOTIDE SEQUENCE [LARGE SCALE GENOMIC DNA]</scope>
    <source>
        <strain evidence="2">CA054A</strain>
    </source>
</reference>
<dbReference type="AlphaFoldDB" id="A0A3A8JAD1"/>
<dbReference type="Gene3D" id="1.25.10.10">
    <property type="entry name" value="Leucine-rich Repeat Variant"/>
    <property type="match status" value="1"/>
</dbReference>
<organism evidence="1 2">
    <name type="scientific">Corallococcus terminator</name>
    <dbReference type="NCBI Taxonomy" id="2316733"/>
    <lineage>
        <taxon>Bacteria</taxon>
        <taxon>Pseudomonadati</taxon>
        <taxon>Myxococcota</taxon>
        <taxon>Myxococcia</taxon>
        <taxon>Myxococcales</taxon>
        <taxon>Cystobacterineae</taxon>
        <taxon>Myxococcaceae</taxon>
        <taxon>Corallococcus</taxon>
    </lineage>
</organism>
<evidence type="ECO:0000313" key="1">
    <source>
        <dbReference type="EMBL" id="RKG88790.1"/>
    </source>
</evidence>
<proteinExistence type="predicted"/>